<dbReference type="InterPro" id="IPR006615">
    <property type="entry name" value="Pept_C19_DUSP"/>
</dbReference>
<feature type="region of interest" description="Disordered" evidence="16">
    <location>
        <begin position="399"/>
        <end position="440"/>
    </location>
</feature>
<dbReference type="InterPro" id="IPR028889">
    <property type="entry name" value="USP"/>
</dbReference>
<dbReference type="PANTHER" id="PTHR24006:SF722">
    <property type="entry name" value="UBIQUITIN CARBOXYL-TERMINAL HYDROLASE 48"/>
    <property type="match status" value="1"/>
</dbReference>
<evidence type="ECO:0000256" key="14">
    <source>
        <dbReference type="ARBA" id="ARBA00078771"/>
    </source>
</evidence>
<evidence type="ECO:0000256" key="3">
    <source>
        <dbReference type="ARBA" id="ARBA00009085"/>
    </source>
</evidence>
<evidence type="ECO:0000259" key="17">
    <source>
        <dbReference type="PROSITE" id="PS50235"/>
    </source>
</evidence>
<evidence type="ECO:0000256" key="5">
    <source>
        <dbReference type="ARBA" id="ARBA00022670"/>
    </source>
</evidence>
<keyword evidence="20" id="KW-1185">Reference proteome</keyword>
<accession>A0A9Q0CJS7</accession>
<dbReference type="GO" id="GO:0005829">
    <property type="term" value="C:cytosol"/>
    <property type="evidence" value="ECO:0007669"/>
    <property type="project" value="TreeGrafter"/>
</dbReference>
<keyword evidence="6" id="KW-0677">Repeat</keyword>
<evidence type="ECO:0000259" key="18">
    <source>
        <dbReference type="PROSITE" id="PS51283"/>
    </source>
</evidence>
<dbReference type="SMART" id="SM00695">
    <property type="entry name" value="DUSP"/>
    <property type="match status" value="1"/>
</dbReference>
<dbReference type="EC" id="3.4.19.12" evidence="4"/>
<dbReference type="InterPro" id="IPR044743">
    <property type="entry name" value="Ubl_USP48"/>
</dbReference>
<dbReference type="PROSITE" id="PS00973">
    <property type="entry name" value="USP_2"/>
    <property type="match status" value="1"/>
</dbReference>
<protein>
    <recommendedName>
        <fullName evidence="12">Ubiquitin carboxyl-terminal hydrolase 26</fullName>
        <ecNumber evidence="4">3.4.19.12</ecNumber>
    </recommendedName>
    <alternativeName>
        <fullName evidence="15">Deubiquitinating enzyme 26</fullName>
    </alternativeName>
    <alternativeName>
        <fullName evidence="13">Ubiquitin thioesterase 26</fullName>
    </alternativeName>
    <alternativeName>
        <fullName evidence="14">Ubiquitin-specific-processing protease 26</fullName>
    </alternativeName>
</protein>
<proteinExistence type="inferred from homology"/>
<dbReference type="Gene3D" id="3.90.70.10">
    <property type="entry name" value="Cysteine proteinases"/>
    <property type="match status" value="1"/>
</dbReference>
<dbReference type="EMBL" id="JAMQYH010000003">
    <property type="protein sequence ID" value="KAJ1695282.1"/>
    <property type="molecule type" value="Genomic_DNA"/>
</dbReference>
<evidence type="ECO:0000256" key="16">
    <source>
        <dbReference type="SAM" id="MobiDB-lite"/>
    </source>
</evidence>
<evidence type="ECO:0000256" key="7">
    <source>
        <dbReference type="ARBA" id="ARBA00022786"/>
    </source>
</evidence>
<dbReference type="InterPro" id="IPR038765">
    <property type="entry name" value="Papain-like_cys_pep_sf"/>
</dbReference>
<evidence type="ECO:0000313" key="19">
    <source>
        <dbReference type="EMBL" id="KAJ1695282.1"/>
    </source>
</evidence>
<comment type="caution">
    <text evidence="19">The sequence shown here is derived from an EMBL/GenBank/DDBJ whole genome shotgun (WGS) entry which is preliminary data.</text>
</comment>
<evidence type="ECO:0000256" key="13">
    <source>
        <dbReference type="ARBA" id="ARBA00075174"/>
    </source>
</evidence>
<comment type="subcellular location">
    <subcellularLocation>
        <location evidence="2">Nucleus</location>
    </subcellularLocation>
</comment>
<evidence type="ECO:0000256" key="15">
    <source>
        <dbReference type="ARBA" id="ARBA00082179"/>
    </source>
</evidence>
<dbReference type="PANTHER" id="PTHR24006">
    <property type="entry name" value="UBIQUITIN CARBOXYL-TERMINAL HYDROLASE"/>
    <property type="match status" value="1"/>
</dbReference>
<evidence type="ECO:0000256" key="10">
    <source>
        <dbReference type="ARBA" id="ARBA00023242"/>
    </source>
</evidence>
<name>A0A9Q0CJS7_9POAL</name>
<evidence type="ECO:0000313" key="20">
    <source>
        <dbReference type="Proteomes" id="UP001151287"/>
    </source>
</evidence>
<dbReference type="AlphaFoldDB" id="A0A9Q0CJS7"/>
<dbReference type="PROSITE" id="PS50235">
    <property type="entry name" value="USP_3"/>
    <property type="match status" value="1"/>
</dbReference>
<dbReference type="InterPro" id="IPR033841">
    <property type="entry name" value="Pep_USP48"/>
</dbReference>
<feature type="domain" description="USP" evidence="17">
    <location>
        <begin position="114"/>
        <end position="456"/>
    </location>
</feature>
<dbReference type="InterPro" id="IPR035927">
    <property type="entry name" value="DUSP-like_sf"/>
</dbReference>
<dbReference type="GO" id="GO:0004843">
    <property type="term" value="F:cysteine-type deubiquitinase activity"/>
    <property type="evidence" value="ECO:0007669"/>
    <property type="project" value="UniProtKB-EC"/>
</dbReference>
<dbReference type="SUPFAM" id="SSF54001">
    <property type="entry name" value="Cysteine proteinases"/>
    <property type="match status" value="1"/>
</dbReference>
<feature type="region of interest" description="Disordered" evidence="16">
    <location>
        <begin position="1"/>
        <end position="27"/>
    </location>
</feature>
<feature type="compositionally biased region" description="Basic and acidic residues" evidence="16">
    <location>
        <begin position="431"/>
        <end position="440"/>
    </location>
</feature>
<dbReference type="SUPFAM" id="SSF54236">
    <property type="entry name" value="Ubiquitin-like"/>
    <property type="match status" value="1"/>
</dbReference>
<dbReference type="Gene3D" id="3.30.2230.10">
    <property type="entry name" value="DUSP-like"/>
    <property type="match status" value="2"/>
</dbReference>
<feature type="compositionally biased region" description="Basic and acidic residues" evidence="16">
    <location>
        <begin position="403"/>
        <end position="415"/>
    </location>
</feature>
<dbReference type="PROSITE" id="PS51283">
    <property type="entry name" value="DUSP"/>
    <property type="match status" value="3"/>
</dbReference>
<feature type="region of interest" description="Disordered" evidence="16">
    <location>
        <begin position="869"/>
        <end position="898"/>
    </location>
</feature>
<evidence type="ECO:0000256" key="2">
    <source>
        <dbReference type="ARBA" id="ARBA00004123"/>
    </source>
</evidence>
<dbReference type="PROSITE" id="PS00972">
    <property type="entry name" value="USP_1"/>
    <property type="match status" value="1"/>
</dbReference>
<feature type="region of interest" description="Disordered" evidence="16">
    <location>
        <begin position="976"/>
        <end position="1002"/>
    </location>
</feature>
<dbReference type="InterPro" id="IPR050164">
    <property type="entry name" value="Peptidase_C19"/>
</dbReference>
<keyword evidence="8" id="KW-0378">Hydrolase</keyword>
<dbReference type="FunFam" id="3.90.70.10:FF:000049">
    <property type="entry name" value="ubiquitin carboxyl-terminal hydrolase 48"/>
    <property type="match status" value="1"/>
</dbReference>
<dbReference type="SUPFAM" id="SSF143791">
    <property type="entry name" value="DUSP-like"/>
    <property type="match status" value="2"/>
</dbReference>
<feature type="domain" description="DUSP" evidence="18">
    <location>
        <begin position="505"/>
        <end position="597"/>
    </location>
</feature>
<comment type="similarity">
    <text evidence="3">Belongs to the peptidase C19 family.</text>
</comment>
<dbReference type="CDD" id="cd02668">
    <property type="entry name" value="Peptidase_C19L"/>
    <property type="match status" value="1"/>
</dbReference>
<keyword evidence="5" id="KW-0645">Protease</keyword>
<comment type="function">
    <text evidence="11">Recognizes and hydrolyzes the peptide bond at the C-terminal Gly of ubiquitin. Involved in the processing of poly-ubiquitin precursors as well as that of ubiquitinated proteins. Deubiquitinates H2BK143ub1 of histone H2B.</text>
</comment>
<dbReference type="GO" id="GO:0004197">
    <property type="term" value="F:cysteine-type endopeptidase activity"/>
    <property type="evidence" value="ECO:0007669"/>
    <property type="project" value="InterPro"/>
</dbReference>
<dbReference type="GO" id="GO:0005634">
    <property type="term" value="C:nucleus"/>
    <property type="evidence" value="ECO:0007669"/>
    <property type="project" value="UniProtKB-SubCell"/>
</dbReference>
<dbReference type="Pfam" id="PF06337">
    <property type="entry name" value="DUSP"/>
    <property type="match status" value="1"/>
</dbReference>
<keyword evidence="7" id="KW-0833">Ubl conjugation pathway</keyword>
<comment type="catalytic activity">
    <reaction evidence="1">
        <text>Thiol-dependent hydrolysis of ester, thioester, amide, peptide and isopeptide bonds formed by the C-terminal Gly of ubiquitin (a 76-residue protein attached to proteins as an intracellular targeting signal).</text>
        <dbReference type="EC" id="3.4.19.12"/>
    </reaction>
</comment>
<keyword evidence="9" id="KW-0788">Thiol protease</keyword>
<dbReference type="OrthoDB" id="289038at2759"/>
<evidence type="ECO:0000256" key="11">
    <source>
        <dbReference type="ARBA" id="ARBA00056392"/>
    </source>
</evidence>
<evidence type="ECO:0000256" key="4">
    <source>
        <dbReference type="ARBA" id="ARBA00012759"/>
    </source>
</evidence>
<organism evidence="19 20">
    <name type="scientific">Rhynchospora breviuscula</name>
    <dbReference type="NCBI Taxonomy" id="2022672"/>
    <lineage>
        <taxon>Eukaryota</taxon>
        <taxon>Viridiplantae</taxon>
        <taxon>Streptophyta</taxon>
        <taxon>Embryophyta</taxon>
        <taxon>Tracheophyta</taxon>
        <taxon>Spermatophyta</taxon>
        <taxon>Magnoliopsida</taxon>
        <taxon>Liliopsida</taxon>
        <taxon>Poales</taxon>
        <taxon>Cyperaceae</taxon>
        <taxon>Cyperoideae</taxon>
        <taxon>Rhynchosporeae</taxon>
        <taxon>Rhynchospora</taxon>
    </lineage>
</organism>
<evidence type="ECO:0000256" key="8">
    <source>
        <dbReference type="ARBA" id="ARBA00022801"/>
    </source>
</evidence>
<reference evidence="19" key="1">
    <citation type="journal article" date="2022" name="Cell">
        <title>Repeat-based holocentromeres influence genome architecture and karyotype evolution.</title>
        <authorList>
            <person name="Hofstatter P.G."/>
            <person name="Thangavel G."/>
            <person name="Lux T."/>
            <person name="Neumann P."/>
            <person name="Vondrak T."/>
            <person name="Novak P."/>
            <person name="Zhang M."/>
            <person name="Costa L."/>
            <person name="Castellani M."/>
            <person name="Scott A."/>
            <person name="Toegelov H."/>
            <person name="Fuchs J."/>
            <person name="Mata-Sucre Y."/>
            <person name="Dias Y."/>
            <person name="Vanzela A.L.L."/>
            <person name="Huettel B."/>
            <person name="Almeida C.C.S."/>
            <person name="Simkova H."/>
            <person name="Souza G."/>
            <person name="Pedrosa-Harand A."/>
            <person name="Macas J."/>
            <person name="Mayer K.F.X."/>
            <person name="Houben A."/>
            <person name="Marques A."/>
        </authorList>
    </citation>
    <scope>NUCLEOTIDE SEQUENCE</scope>
    <source>
        <strain evidence="19">RhyBre1mFocal</strain>
    </source>
</reference>
<dbReference type="InterPro" id="IPR018200">
    <property type="entry name" value="USP_CS"/>
</dbReference>
<feature type="domain" description="DUSP" evidence="18">
    <location>
        <begin position="740"/>
        <end position="864"/>
    </location>
</feature>
<gene>
    <name evidence="19" type="ORF">LUZ63_011980</name>
</gene>
<keyword evidence="10" id="KW-0539">Nucleus</keyword>
<evidence type="ECO:0000256" key="6">
    <source>
        <dbReference type="ARBA" id="ARBA00022737"/>
    </source>
</evidence>
<evidence type="ECO:0000256" key="9">
    <source>
        <dbReference type="ARBA" id="ARBA00022807"/>
    </source>
</evidence>
<dbReference type="InterPro" id="IPR001394">
    <property type="entry name" value="Peptidase_C19_UCH"/>
</dbReference>
<evidence type="ECO:0000256" key="1">
    <source>
        <dbReference type="ARBA" id="ARBA00000707"/>
    </source>
</evidence>
<dbReference type="Proteomes" id="UP001151287">
    <property type="component" value="Unassembled WGS sequence"/>
</dbReference>
<dbReference type="CDD" id="cd01795">
    <property type="entry name" value="Ubl_USP48"/>
    <property type="match status" value="1"/>
</dbReference>
<dbReference type="InterPro" id="IPR029071">
    <property type="entry name" value="Ubiquitin-like_domsf"/>
</dbReference>
<sequence>MIRGREMSRPNTRNKNKRHQRADDSENSLSEILRRIHLTGEIRKPDINQLYLVWKPVCQGCRVNSKDNPNCFCGLIPPSNGHRKSGLWQKNQDLILSLGPDPRNDLRSSADTPAGLTNLGATCYANSILQCLYMNTSFRAGIFSLEPETLNQDPVLGQLAKLFAQLHSSKKGYIDSEPFIKTLELDNGVQQDSHEFLTLFLSLLERSLGHSKVSSAQTMVQDLFRGSVSHVTRCSKCGKDSEASSKMEDFYELELNIKDLKTLDESLDQYLSIEELQGENQYYCESCHARVDATRCIKLRSLPTVLNLQLKRYVFLPKTTTKKKITSSFGFPKRLDMMKRLTVAESPPPCSTSSLTYELSAILIHKGSTVNSGHYVAHIKDELTGQWWEFDDEHVSKLGSHPFGEKENNSNDKNKNNTKSDVNSPSSNGKSHAEENGTKEEMFSSTDAYMFMYKLSESGIGASACTNGKMSSSLPSHFFEEIEEMNEVYQKRCEEYQRTKDEKLAYVTERREEIKSVLSEAPVVAGDDMYFWISAEWLRQWADTVNPPDLDNSSIQCVHEKIPVSRVNSAKCISAMAWQLLQSKYGGGPALSNEDYCVECLKEGAHSAVSADVYRDKKASLKQLAEDALAGKCPDYSSYFVSRTWLTHWLRRKNTEKPSENELGPTSSLRCPHGTLLPEVASGAKRVSVPEDLWLFLYETHCNSKADMDDILTFPTDSQSCEICSRELSEVACVEGNLRATKLKHKQNHEKLISGKSLVLNPEQNYNLVPASWLAKWRSFVSATGKNISSLPEPDSLEVTINSLMCEKHSKLMDRPLELVCKRGIITQKNSSTDGLTIIPEADWLLFCEEWSVPESKGISCQIVLTSTSQENNNNSSSNNDNINSNNNNNDDYNNIDNEKTVVGSCKDEPISVEDMDTADEPNNNLEVPRPYIKTQPELCEVCIGERETCALMEKLNYTGENITVVLVRGKEAPKSIRDGSASFDPERRTSKRARKGSHGNNIGLTVSGTTSVYQLKMMIWEAFGVVKENQKLHKGDVEIEGDMATLADKNIFPGDVLWVKDSEIHENRDIADELADGKSAHQEEEGFRGTLLTSCNVTVTNGDTSLF</sequence>
<feature type="compositionally biased region" description="Low complexity" evidence="16">
    <location>
        <begin position="872"/>
        <end position="896"/>
    </location>
</feature>
<evidence type="ECO:0000256" key="12">
    <source>
        <dbReference type="ARBA" id="ARBA00071636"/>
    </source>
</evidence>
<dbReference type="GO" id="GO:0016579">
    <property type="term" value="P:protein deubiquitination"/>
    <property type="evidence" value="ECO:0007669"/>
    <property type="project" value="InterPro"/>
</dbReference>
<dbReference type="GO" id="GO:0006508">
    <property type="term" value="P:proteolysis"/>
    <property type="evidence" value="ECO:0007669"/>
    <property type="project" value="UniProtKB-KW"/>
</dbReference>
<feature type="domain" description="DUSP" evidence="18">
    <location>
        <begin position="612"/>
        <end position="713"/>
    </location>
</feature>
<dbReference type="Pfam" id="PF00443">
    <property type="entry name" value="UCH"/>
    <property type="match status" value="1"/>
</dbReference>